<dbReference type="Pfam" id="PF04042">
    <property type="entry name" value="DNA_pol_E_B"/>
    <property type="match status" value="1"/>
</dbReference>
<sequence>MAETEIEGELQVFGLTVDDRLVVEKLNILKDKWGLNPVTLAEKYVAFQRNSDLPDRISQKNVELFDRETSAKLDAVKSRTPKALVNRSTKSLLTKNMVQELMAAEVCVDQRDLLSSYGVSNCLPLITPKRVITPSNKENEPEVVSHAKQIIASYPTDTSDLRGVELCSVSWNPVLLTIGAENSRYMNQHALENAEILDNWTWEIIKRVLSSLPEELIAESDQNALQSSQPTNRDSLQSLIYKSDTSQLSKTETTILERTMVLRPVFSRVQAPSLISGRVSVKMTAAIKESIEFSQSDANQKPATKTKTRLQLSNIGLIGLRRVERSGFETDAVHLDLGFSKDLSCYSVYSGQPLLIRGVNPTGQSLGAMEIYQIPVLKPPNINPDNCLGNLHIMIACGPYTLSNTHDPTGLFNLLRCVKQSKPNVLILLGPFVDSEHPSIQSYYETTYEELFQSRVNSISEWCNHLSVKLVIVSSWRELHHHPVYPTPPIDKSWTQKTPDLLSSYEKVLFAPDPCLIQIGDYVFGITSVDVLKDLSSEEISSGCSGSDRITRLCRHILASGSFYPVHPPDDDLPLDYPLWNQFAQFSVTPHCLILPSKLRQFAKNVEGILCINPGYVSRGEAFGSYAEMVVNVNELTNTNGTDINNSSSYVPSSGSSSSDLSSQASDTTSICGRTSVLIKRI</sequence>
<evidence type="ECO:0000256" key="6">
    <source>
        <dbReference type="PIRNR" id="PIRNR018300"/>
    </source>
</evidence>
<dbReference type="InterPro" id="IPR016722">
    <property type="entry name" value="DNA_pol_alpha_bsu"/>
</dbReference>
<dbReference type="Gene3D" id="1.10.8.530">
    <property type="entry name" value="DNA polymerase alpha-primase, subunit B, N-terminal domain"/>
    <property type="match status" value="1"/>
</dbReference>
<evidence type="ECO:0000256" key="5">
    <source>
        <dbReference type="ARBA" id="ARBA00023242"/>
    </source>
</evidence>
<feature type="compositionally biased region" description="Low complexity" evidence="7">
    <location>
        <begin position="647"/>
        <end position="666"/>
    </location>
</feature>
<dbReference type="AlphaFoldDB" id="A0AA85JWA6"/>
<evidence type="ECO:0000256" key="4">
    <source>
        <dbReference type="ARBA" id="ARBA00022705"/>
    </source>
</evidence>
<protein>
    <recommendedName>
        <fullName evidence="3 6">DNA polymerase alpha subunit B</fullName>
    </recommendedName>
</protein>
<evidence type="ECO:0000256" key="1">
    <source>
        <dbReference type="ARBA" id="ARBA00004123"/>
    </source>
</evidence>
<dbReference type="Gene3D" id="3.60.21.60">
    <property type="match status" value="2"/>
</dbReference>
<dbReference type="GO" id="GO:0005658">
    <property type="term" value="C:alpha DNA polymerase:primase complex"/>
    <property type="evidence" value="ECO:0007669"/>
    <property type="project" value="TreeGrafter"/>
</dbReference>
<dbReference type="PIRSF" id="PIRSF018300">
    <property type="entry name" value="DNA_pol_alph_2"/>
    <property type="match status" value="1"/>
</dbReference>
<evidence type="ECO:0000259" key="8">
    <source>
        <dbReference type="Pfam" id="PF04042"/>
    </source>
</evidence>
<reference evidence="9" key="1">
    <citation type="submission" date="2022-06" db="EMBL/GenBank/DDBJ databases">
        <authorList>
            <person name="Berger JAMES D."/>
            <person name="Berger JAMES D."/>
        </authorList>
    </citation>
    <scope>NUCLEOTIDE SEQUENCE [LARGE SCALE GENOMIC DNA]</scope>
</reference>
<evidence type="ECO:0000256" key="7">
    <source>
        <dbReference type="SAM" id="MobiDB-lite"/>
    </source>
</evidence>
<evidence type="ECO:0000256" key="2">
    <source>
        <dbReference type="ARBA" id="ARBA00007299"/>
    </source>
</evidence>
<name>A0AA85JWA6_TRIRE</name>
<evidence type="ECO:0000313" key="9">
    <source>
        <dbReference type="Proteomes" id="UP000050795"/>
    </source>
</evidence>
<feature type="domain" description="DNA polymerase alpha/delta/epsilon subunit B" evidence="8">
    <location>
        <begin position="393"/>
        <end position="604"/>
    </location>
</feature>
<keyword evidence="5 6" id="KW-0539">Nucleus</keyword>
<evidence type="ECO:0000256" key="3">
    <source>
        <dbReference type="ARBA" id="ARBA00018596"/>
    </source>
</evidence>
<dbReference type="Proteomes" id="UP000050795">
    <property type="component" value="Unassembled WGS sequence"/>
</dbReference>
<evidence type="ECO:0000313" key="10">
    <source>
        <dbReference type="WBParaSite" id="TREG1_55120.1"/>
    </source>
</evidence>
<dbReference type="GO" id="GO:0006270">
    <property type="term" value="P:DNA replication initiation"/>
    <property type="evidence" value="ECO:0007669"/>
    <property type="project" value="TreeGrafter"/>
</dbReference>
<dbReference type="InterPro" id="IPR007185">
    <property type="entry name" value="DNA_pol_a/d/e_bsu"/>
</dbReference>
<dbReference type="WBParaSite" id="TREG1_55120.1">
    <property type="protein sequence ID" value="TREG1_55120.1"/>
    <property type="gene ID" value="TREG1_55120"/>
</dbReference>
<comment type="function">
    <text evidence="6">Accessory subunit of the DNA polymerase alpha complex (also known as the alpha DNA polymerase-primase complex) which plays an essential role in the initiation of DNA synthesis.</text>
</comment>
<comment type="similarity">
    <text evidence="2 6">Belongs to the DNA polymerase alpha subunit B family.</text>
</comment>
<dbReference type="PANTHER" id="PTHR23061">
    <property type="entry name" value="DNA POLYMERASE 2 ALPHA 70 KDA SUBUNIT"/>
    <property type="match status" value="1"/>
</dbReference>
<keyword evidence="9" id="KW-1185">Reference proteome</keyword>
<keyword evidence="4 6" id="KW-0235">DNA replication</keyword>
<comment type="subcellular location">
    <subcellularLocation>
        <location evidence="1 6">Nucleus</location>
    </subcellularLocation>
</comment>
<accession>A0AA85JWA6</accession>
<organism evidence="9 10">
    <name type="scientific">Trichobilharzia regenti</name>
    <name type="common">Nasal bird schistosome</name>
    <dbReference type="NCBI Taxonomy" id="157069"/>
    <lineage>
        <taxon>Eukaryota</taxon>
        <taxon>Metazoa</taxon>
        <taxon>Spiralia</taxon>
        <taxon>Lophotrochozoa</taxon>
        <taxon>Platyhelminthes</taxon>
        <taxon>Trematoda</taxon>
        <taxon>Digenea</taxon>
        <taxon>Strigeidida</taxon>
        <taxon>Schistosomatoidea</taxon>
        <taxon>Schistosomatidae</taxon>
        <taxon>Trichobilharzia</taxon>
    </lineage>
</organism>
<proteinExistence type="inferred from homology"/>
<reference evidence="10" key="2">
    <citation type="submission" date="2023-11" db="UniProtKB">
        <authorList>
            <consortium name="WormBaseParasite"/>
        </authorList>
    </citation>
    <scope>IDENTIFICATION</scope>
</reference>
<dbReference type="GO" id="GO:0003677">
    <property type="term" value="F:DNA binding"/>
    <property type="evidence" value="ECO:0007669"/>
    <property type="project" value="InterPro"/>
</dbReference>
<dbReference type="InterPro" id="IPR043034">
    <property type="entry name" value="DNA_pol_alpha_B_N_sf"/>
</dbReference>
<feature type="region of interest" description="Disordered" evidence="7">
    <location>
        <begin position="642"/>
        <end position="667"/>
    </location>
</feature>
<dbReference type="PANTHER" id="PTHR23061:SF12">
    <property type="entry name" value="DNA POLYMERASE ALPHA SUBUNIT B"/>
    <property type="match status" value="1"/>
</dbReference>